<name>A0ABX1QJW8_9PROT</name>
<sequence length="160" mass="18270">MLVVGTASAREGVACCDDVNGRRVCGNPLPAECYGRKYWLIDASGVVRKVVDPDAERARHRVSDDSEDLSAQERMLRRKHERLLQAFPTLEAFDAWRDAQLAGYDRQIDQIREMPAEKADPEAVETAVRRLREEREAAAKRLAAERRELEEALKARQPRR</sequence>
<protein>
    <recommendedName>
        <fullName evidence="4">DUF4124 domain-containing protein</fullName>
    </recommendedName>
</protein>
<keyword evidence="3" id="KW-1185">Reference proteome</keyword>
<evidence type="ECO:0008006" key="4">
    <source>
        <dbReference type="Google" id="ProtNLM"/>
    </source>
</evidence>
<feature type="coiled-coil region" evidence="1">
    <location>
        <begin position="128"/>
        <end position="155"/>
    </location>
</feature>
<dbReference type="Proteomes" id="UP000669605">
    <property type="component" value="Unassembled WGS sequence"/>
</dbReference>
<comment type="caution">
    <text evidence="2">The sequence shown here is derived from an EMBL/GenBank/DDBJ whole genome shotgun (WGS) entry which is preliminary data.</text>
</comment>
<evidence type="ECO:0000313" key="2">
    <source>
        <dbReference type="EMBL" id="NMH15601.1"/>
    </source>
</evidence>
<dbReference type="EMBL" id="JAAAUB010000001">
    <property type="protein sequence ID" value="NMH15601.1"/>
    <property type="molecule type" value="Genomic_DNA"/>
</dbReference>
<keyword evidence="1" id="KW-0175">Coiled coil</keyword>
<organism evidence="2 3">
    <name type="scientific">Tepidiphilus baoligensis</name>
    <dbReference type="NCBI Taxonomy" id="2698687"/>
    <lineage>
        <taxon>Bacteria</taxon>
        <taxon>Pseudomonadati</taxon>
        <taxon>Pseudomonadota</taxon>
        <taxon>Hydrogenophilia</taxon>
        <taxon>Hydrogenophilales</taxon>
        <taxon>Hydrogenophilaceae</taxon>
        <taxon>Tepidiphilus</taxon>
    </lineage>
</organism>
<dbReference type="RefSeq" id="WP_385916285.1">
    <property type="nucleotide sequence ID" value="NZ_JBHSGH010000014.1"/>
</dbReference>
<gene>
    <name evidence="2" type="ORF">GV368_00435</name>
</gene>
<evidence type="ECO:0000256" key="1">
    <source>
        <dbReference type="SAM" id="Coils"/>
    </source>
</evidence>
<evidence type="ECO:0000313" key="3">
    <source>
        <dbReference type="Proteomes" id="UP000669605"/>
    </source>
</evidence>
<accession>A0ABX1QJW8</accession>
<reference evidence="2 3" key="1">
    <citation type="journal article" date="2020" name="Curr. Microbiol.">
        <title>Tepidiphilus baoligensis sp. nov., a Novel Bacterium of the Family Hydrogenophilaceae Isolated from an Oil Reservoir.</title>
        <authorList>
            <person name="Zhang X."/>
            <person name="Wang G."/>
            <person name="Ma X."/>
            <person name="Yu J."/>
            <person name="You J."/>
            <person name="Xue Y."/>
            <person name="Ma Y."/>
        </authorList>
    </citation>
    <scope>NUCLEOTIDE SEQUENCE [LARGE SCALE GENOMIC DNA]</scope>
    <source>
        <strain evidence="2 3">B18-69</strain>
    </source>
</reference>
<proteinExistence type="predicted"/>